<comment type="cofactor">
    <cofactor evidence="1">
        <name>Mn(2+)</name>
        <dbReference type="ChEBI" id="CHEBI:29035"/>
    </cofactor>
</comment>
<proteinExistence type="predicted"/>
<dbReference type="GO" id="GO:0042245">
    <property type="term" value="P:RNA repair"/>
    <property type="evidence" value="ECO:0007669"/>
    <property type="project" value="UniProtKB-KW"/>
</dbReference>
<evidence type="ECO:0000256" key="2">
    <source>
        <dbReference type="ARBA" id="ARBA00012726"/>
    </source>
</evidence>
<dbReference type="GO" id="GO:0003909">
    <property type="term" value="F:DNA ligase activity"/>
    <property type="evidence" value="ECO:0007669"/>
    <property type="project" value="TreeGrafter"/>
</dbReference>
<evidence type="ECO:0000256" key="9">
    <source>
        <dbReference type="ARBA" id="ARBA00047746"/>
    </source>
</evidence>
<evidence type="ECO:0000256" key="4">
    <source>
        <dbReference type="ARBA" id="ARBA00022723"/>
    </source>
</evidence>
<evidence type="ECO:0000256" key="3">
    <source>
        <dbReference type="ARBA" id="ARBA00022598"/>
    </source>
</evidence>
<gene>
    <name evidence="11" type="ORF">BWK73_11585</name>
</gene>
<dbReference type="SUPFAM" id="SSF103365">
    <property type="entry name" value="Hypothetical protein PH1602"/>
    <property type="match status" value="1"/>
</dbReference>
<dbReference type="InterPro" id="IPR036025">
    <property type="entry name" value="RtcB-like_sf"/>
</dbReference>
<dbReference type="Pfam" id="PF01139">
    <property type="entry name" value="RtcB"/>
    <property type="match status" value="1"/>
</dbReference>
<keyword evidence="7 10" id="KW-0342">GTP-binding</keyword>
<reference evidence="11 12" key="1">
    <citation type="submission" date="2017-01" db="EMBL/GenBank/DDBJ databases">
        <title>Novel large sulfur bacteria in the metagenomes of groundwater-fed chemosynthetic microbial mats in the Lake Huron basin.</title>
        <authorList>
            <person name="Sharrar A.M."/>
            <person name="Flood B.E."/>
            <person name="Bailey J.V."/>
            <person name="Jones D.S."/>
            <person name="Biddanda B."/>
            <person name="Ruberg S.A."/>
            <person name="Marcus D.N."/>
            <person name="Dick G.J."/>
        </authorList>
    </citation>
    <scope>NUCLEOTIDE SEQUENCE [LARGE SCALE GENOMIC DNA]</scope>
    <source>
        <strain evidence="11">A8</strain>
    </source>
</reference>
<dbReference type="GO" id="GO:0030145">
    <property type="term" value="F:manganese ion binding"/>
    <property type="evidence" value="ECO:0007669"/>
    <property type="project" value="TreeGrafter"/>
</dbReference>
<evidence type="ECO:0000256" key="1">
    <source>
        <dbReference type="ARBA" id="ARBA00001936"/>
    </source>
</evidence>
<organism evidence="11 12">
    <name type="scientific">Thiothrix lacustris</name>
    <dbReference type="NCBI Taxonomy" id="525917"/>
    <lineage>
        <taxon>Bacteria</taxon>
        <taxon>Pseudomonadati</taxon>
        <taxon>Pseudomonadota</taxon>
        <taxon>Gammaproteobacteria</taxon>
        <taxon>Thiotrichales</taxon>
        <taxon>Thiotrichaceae</taxon>
        <taxon>Thiothrix</taxon>
    </lineage>
</organism>
<feature type="binding site" evidence="10">
    <location>
        <position position="37"/>
    </location>
    <ligand>
        <name>GMP</name>
        <dbReference type="ChEBI" id="CHEBI:58115"/>
    </ligand>
</feature>
<keyword evidence="3 11" id="KW-0436">Ligase</keyword>
<dbReference type="PANTHER" id="PTHR43749:SF2">
    <property type="entry name" value="RNA-SPLICING LIGASE RTCB"/>
    <property type="match status" value="1"/>
</dbReference>
<evidence type="ECO:0000256" key="7">
    <source>
        <dbReference type="ARBA" id="ARBA00023134"/>
    </source>
</evidence>
<keyword evidence="6" id="KW-0692">RNA repair</keyword>
<dbReference type="GO" id="GO:0006396">
    <property type="term" value="P:RNA processing"/>
    <property type="evidence" value="ECO:0007669"/>
    <property type="project" value="InterPro"/>
</dbReference>
<feature type="non-terminal residue" evidence="11">
    <location>
        <position position="1"/>
    </location>
</feature>
<keyword evidence="5 10" id="KW-0547">Nucleotide-binding</keyword>
<evidence type="ECO:0000256" key="6">
    <source>
        <dbReference type="ARBA" id="ARBA00022800"/>
    </source>
</evidence>
<keyword evidence="4" id="KW-0479">Metal-binding</keyword>
<evidence type="ECO:0000313" key="12">
    <source>
        <dbReference type="Proteomes" id="UP000192491"/>
    </source>
</evidence>
<dbReference type="InterPro" id="IPR052915">
    <property type="entry name" value="RtcB-like"/>
</dbReference>
<accession>A0A1Y1QUM7</accession>
<protein>
    <recommendedName>
        <fullName evidence="2">3'-phosphate/5'-hydroxy nucleic acid ligase</fullName>
        <ecNumber evidence="2">6.5.1.8</ecNumber>
    </recommendedName>
</protein>
<sequence>GVVDEIPGAYKDIDVVMQNQSDLVEVVHTLRQVICVKG</sequence>
<dbReference type="GO" id="GO:0006281">
    <property type="term" value="P:DNA repair"/>
    <property type="evidence" value="ECO:0007669"/>
    <property type="project" value="TreeGrafter"/>
</dbReference>
<dbReference type="InterPro" id="IPR001233">
    <property type="entry name" value="RtcB"/>
</dbReference>
<dbReference type="AlphaFoldDB" id="A0A1Y1QUM7"/>
<keyword evidence="8" id="KW-0464">Manganese</keyword>
<comment type="catalytic activity">
    <reaction evidence="9">
        <text>a 3'-end 3'-phospho-ribonucleotide-RNA + a 5'-end dephospho-ribonucleoside-RNA + GTP = a ribonucleotidyl-ribonucleotide-RNA + GMP + diphosphate</text>
        <dbReference type="Rhea" id="RHEA:68076"/>
        <dbReference type="Rhea" id="RHEA-COMP:10463"/>
        <dbReference type="Rhea" id="RHEA-COMP:13936"/>
        <dbReference type="Rhea" id="RHEA-COMP:17355"/>
        <dbReference type="ChEBI" id="CHEBI:33019"/>
        <dbReference type="ChEBI" id="CHEBI:37565"/>
        <dbReference type="ChEBI" id="CHEBI:58115"/>
        <dbReference type="ChEBI" id="CHEBI:83062"/>
        <dbReference type="ChEBI" id="CHEBI:138284"/>
        <dbReference type="ChEBI" id="CHEBI:173118"/>
        <dbReference type="EC" id="6.5.1.8"/>
    </reaction>
</comment>
<dbReference type="GO" id="GO:0170057">
    <property type="term" value="F:RNA ligase (GTP) activity"/>
    <property type="evidence" value="ECO:0007669"/>
    <property type="project" value="UniProtKB-EC"/>
</dbReference>
<dbReference type="EMBL" id="MTEJ01000043">
    <property type="protein sequence ID" value="OQX13681.1"/>
    <property type="molecule type" value="Genomic_DNA"/>
</dbReference>
<dbReference type="Gene3D" id="3.90.1860.10">
    <property type="entry name" value="tRNA-splicing ligase RtcB"/>
    <property type="match status" value="1"/>
</dbReference>
<evidence type="ECO:0000256" key="5">
    <source>
        <dbReference type="ARBA" id="ARBA00022741"/>
    </source>
</evidence>
<dbReference type="Proteomes" id="UP000192491">
    <property type="component" value="Unassembled WGS sequence"/>
</dbReference>
<dbReference type="GO" id="GO:0005525">
    <property type="term" value="F:GTP binding"/>
    <property type="evidence" value="ECO:0007669"/>
    <property type="project" value="UniProtKB-KW"/>
</dbReference>
<evidence type="ECO:0000256" key="10">
    <source>
        <dbReference type="PIRSR" id="PIRSR601233-2"/>
    </source>
</evidence>
<evidence type="ECO:0000256" key="8">
    <source>
        <dbReference type="ARBA" id="ARBA00023211"/>
    </source>
</evidence>
<evidence type="ECO:0000313" key="11">
    <source>
        <dbReference type="EMBL" id="OQX13681.1"/>
    </source>
</evidence>
<dbReference type="EC" id="6.5.1.8" evidence="2"/>
<name>A0A1Y1QUM7_9GAMM</name>
<dbReference type="PANTHER" id="PTHR43749">
    <property type="entry name" value="RNA-SPLICING LIGASE RTCB"/>
    <property type="match status" value="1"/>
</dbReference>
<comment type="caution">
    <text evidence="11">The sequence shown here is derived from an EMBL/GenBank/DDBJ whole genome shotgun (WGS) entry which is preliminary data.</text>
</comment>